<reference evidence="5 6" key="1">
    <citation type="submission" date="2017-10" db="EMBL/GenBank/DDBJ databases">
        <title>FDA dAtabase for Regulatory Grade micrObial Sequences (FDA-ARGOS): Supporting development and validation of Infectious Disease Dx tests.</title>
        <authorList>
            <person name="Campos J."/>
            <person name="Goldberg B."/>
            <person name="Tallon L.J."/>
            <person name="Sadzewicz L."/>
            <person name="Sengamalay N."/>
            <person name="Ott S."/>
            <person name="Godinez A."/>
            <person name="Nagaraj S."/>
            <person name="Vyas G."/>
            <person name="Aluvathingal J."/>
            <person name="Nadendla S."/>
            <person name="Geyer C."/>
            <person name="Nandy P."/>
            <person name="Hobson J."/>
            <person name="Sichtig H."/>
        </authorList>
    </citation>
    <scope>NUCLEOTIDE SEQUENCE [LARGE SCALE GENOMIC DNA]</scope>
    <source>
        <strain evidence="5 6">FDAARGOS_185</strain>
    </source>
</reference>
<dbReference type="PROSITE" id="PS50932">
    <property type="entry name" value="HTH_LACI_2"/>
    <property type="match status" value="1"/>
</dbReference>
<dbReference type="PANTHER" id="PTHR30146">
    <property type="entry name" value="LACI-RELATED TRANSCRIPTIONAL REPRESSOR"/>
    <property type="match status" value="1"/>
</dbReference>
<dbReference type="PRINTS" id="PR00036">
    <property type="entry name" value="HTHLACI"/>
</dbReference>
<dbReference type="InterPro" id="IPR001761">
    <property type="entry name" value="Peripla_BP/Lac1_sug-bd_dom"/>
</dbReference>
<dbReference type="Gene3D" id="1.10.260.40">
    <property type="entry name" value="lambda repressor-like DNA-binding domains"/>
    <property type="match status" value="1"/>
</dbReference>
<evidence type="ECO:0000259" key="4">
    <source>
        <dbReference type="PROSITE" id="PS50932"/>
    </source>
</evidence>
<dbReference type="GO" id="GO:0000976">
    <property type="term" value="F:transcription cis-regulatory region binding"/>
    <property type="evidence" value="ECO:0007669"/>
    <property type="project" value="TreeGrafter"/>
</dbReference>
<evidence type="ECO:0000256" key="3">
    <source>
        <dbReference type="ARBA" id="ARBA00023163"/>
    </source>
</evidence>
<sequence>MVNIRDIAEMTGVSKTTVSRVINNQQYVSEDIRKKVQAVIEETGYVVNGNAVKLSMGKNYTLGVTLPYNNSCYDRLVNSLLFYARERGYQVLLLPTYYDEKTESEYYSLLEKRMIDGLILTSRASNLDNWTKLKSKGRIVSTEKVTNPKIPMIFPDRKKAYEELFSMLKKQGFSKVIFTNKRSLSESTSAQDKAACYQNYFGEVIEGQNFFTGIEDYDSGYYWAKETFKELAIPEVIYANADDTAAGIINGLQELGITHKKDFQMIGEGNQPYSQLLNFSTIDFLPQEIGAEVINYILSDQGMVNVAKEPRFIERLNQERKNGHAY</sequence>
<proteinExistence type="predicted"/>
<evidence type="ECO:0000313" key="5">
    <source>
        <dbReference type="EMBL" id="TRZ35548.1"/>
    </source>
</evidence>
<dbReference type="InterPro" id="IPR000843">
    <property type="entry name" value="HTH_LacI"/>
</dbReference>
<dbReference type="Gene3D" id="3.40.50.2300">
    <property type="match status" value="2"/>
</dbReference>
<dbReference type="SMART" id="SM00354">
    <property type="entry name" value="HTH_LACI"/>
    <property type="match status" value="1"/>
</dbReference>
<dbReference type="Proteomes" id="UP000316316">
    <property type="component" value="Unassembled WGS sequence"/>
</dbReference>
<dbReference type="AlphaFoldDB" id="A0A8B5W4D5"/>
<dbReference type="RefSeq" id="WP_144325577.1">
    <property type="nucleotide sequence ID" value="NZ_JAJCJG010000034.1"/>
</dbReference>
<keyword evidence="2" id="KW-0238">DNA-binding</keyword>
<evidence type="ECO:0000256" key="1">
    <source>
        <dbReference type="ARBA" id="ARBA00023015"/>
    </source>
</evidence>
<evidence type="ECO:0000313" key="6">
    <source>
        <dbReference type="Proteomes" id="UP000316316"/>
    </source>
</evidence>
<dbReference type="SUPFAM" id="SSF47413">
    <property type="entry name" value="lambda repressor-like DNA-binding domains"/>
    <property type="match status" value="1"/>
</dbReference>
<keyword evidence="1" id="KW-0805">Transcription regulation</keyword>
<dbReference type="EMBL" id="PDXQ01000001">
    <property type="protein sequence ID" value="TRZ35548.1"/>
    <property type="molecule type" value="Genomic_DNA"/>
</dbReference>
<dbReference type="GO" id="GO:0003700">
    <property type="term" value="F:DNA-binding transcription factor activity"/>
    <property type="evidence" value="ECO:0007669"/>
    <property type="project" value="TreeGrafter"/>
</dbReference>
<evidence type="ECO:0000256" key="2">
    <source>
        <dbReference type="ARBA" id="ARBA00023125"/>
    </source>
</evidence>
<dbReference type="CDD" id="cd01392">
    <property type="entry name" value="HTH_LacI"/>
    <property type="match status" value="1"/>
</dbReference>
<protein>
    <submittedName>
        <fullName evidence="5">LacI family transcriptional regulator</fullName>
    </submittedName>
</protein>
<gene>
    <name evidence="5" type="ORF">AUF17_09285</name>
</gene>
<dbReference type="Pfam" id="PF00356">
    <property type="entry name" value="LacI"/>
    <property type="match status" value="1"/>
</dbReference>
<dbReference type="CDD" id="cd06286">
    <property type="entry name" value="PBP1_CcpB-like"/>
    <property type="match status" value="1"/>
</dbReference>
<dbReference type="SUPFAM" id="SSF53822">
    <property type="entry name" value="Periplasmic binding protein-like I"/>
    <property type="match status" value="1"/>
</dbReference>
<organism evidence="5 6">
    <name type="scientific">Enterococcus avium</name>
    <name type="common">Streptococcus avium</name>
    <dbReference type="NCBI Taxonomy" id="33945"/>
    <lineage>
        <taxon>Bacteria</taxon>
        <taxon>Bacillati</taxon>
        <taxon>Bacillota</taxon>
        <taxon>Bacilli</taxon>
        <taxon>Lactobacillales</taxon>
        <taxon>Enterococcaceae</taxon>
        <taxon>Enterococcus</taxon>
    </lineage>
</organism>
<name>A0A8B5W4D5_ENTAV</name>
<feature type="domain" description="HTH lacI-type" evidence="4">
    <location>
        <begin position="2"/>
        <end position="56"/>
    </location>
</feature>
<dbReference type="InterPro" id="IPR028082">
    <property type="entry name" value="Peripla_BP_I"/>
</dbReference>
<dbReference type="Pfam" id="PF00532">
    <property type="entry name" value="Peripla_BP_1"/>
    <property type="match status" value="1"/>
</dbReference>
<accession>A0A8B5W4D5</accession>
<dbReference type="InterPro" id="IPR010982">
    <property type="entry name" value="Lambda_DNA-bd_dom_sf"/>
</dbReference>
<dbReference type="PANTHER" id="PTHR30146:SF105">
    <property type="entry name" value="CATABOLITE CONTROL PROTEIN B"/>
    <property type="match status" value="1"/>
</dbReference>
<comment type="caution">
    <text evidence="5">The sequence shown here is derived from an EMBL/GenBank/DDBJ whole genome shotgun (WGS) entry which is preliminary data.</text>
</comment>
<keyword evidence="3" id="KW-0804">Transcription</keyword>
<dbReference type="PROSITE" id="PS00356">
    <property type="entry name" value="HTH_LACI_1"/>
    <property type="match status" value="1"/>
</dbReference>